<dbReference type="NCBIfam" id="TIGR00070">
    <property type="entry name" value="hisG"/>
    <property type="match status" value="1"/>
</dbReference>
<keyword evidence="12" id="KW-1185">Reference proteome</keyword>
<evidence type="ECO:0000256" key="1">
    <source>
        <dbReference type="ARBA" id="ARBA00000915"/>
    </source>
</evidence>
<feature type="domain" description="ATP phosphoribosyltransferase catalytic" evidence="9">
    <location>
        <begin position="155"/>
        <end position="331"/>
    </location>
</feature>
<dbReference type="GO" id="GO:0003879">
    <property type="term" value="F:ATP phosphoribosyltransferase activity"/>
    <property type="evidence" value="ECO:0007669"/>
    <property type="project" value="UniProtKB-EC"/>
</dbReference>
<evidence type="ECO:0000259" key="10">
    <source>
        <dbReference type="Pfam" id="PF08029"/>
    </source>
</evidence>
<organism evidence="11 12">
    <name type="scientific">Porphyra umbilicalis</name>
    <name type="common">Purple laver</name>
    <name type="synonym">Red alga</name>
    <dbReference type="NCBI Taxonomy" id="2786"/>
    <lineage>
        <taxon>Eukaryota</taxon>
        <taxon>Rhodophyta</taxon>
        <taxon>Bangiophyceae</taxon>
        <taxon>Bangiales</taxon>
        <taxon>Bangiaceae</taxon>
        <taxon>Porphyra</taxon>
    </lineage>
</organism>
<dbReference type="Pfam" id="PF01634">
    <property type="entry name" value="HisG"/>
    <property type="match status" value="1"/>
</dbReference>
<dbReference type="PROSITE" id="PS01316">
    <property type="entry name" value="ATP_P_PHORIBOSYLTR"/>
    <property type="match status" value="1"/>
</dbReference>
<dbReference type="EMBL" id="KV918962">
    <property type="protein sequence ID" value="OSX74112.1"/>
    <property type="molecule type" value="Genomic_DNA"/>
</dbReference>
<dbReference type="EC" id="2.4.2.17" evidence="3"/>
<dbReference type="Proteomes" id="UP000218209">
    <property type="component" value="Unassembled WGS sequence"/>
</dbReference>
<evidence type="ECO:0000259" key="9">
    <source>
        <dbReference type="Pfam" id="PF01634"/>
    </source>
</evidence>
<dbReference type="Gene3D" id="3.40.190.10">
    <property type="entry name" value="Periplasmic binding protein-like II"/>
    <property type="match status" value="2"/>
</dbReference>
<comment type="catalytic activity">
    <reaction evidence="1">
        <text>1-(5-phospho-beta-D-ribosyl)-ATP + diphosphate = 5-phospho-alpha-D-ribose 1-diphosphate + ATP</text>
        <dbReference type="Rhea" id="RHEA:18473"/>
        <dbReference type="ChEBI" id="CHEBI:30616"/>
        <dbReference type="ChEBI" id="CHEBI:33019"/>
        <dbReference type="ChEBI" id="CHEBI:58017"/>
        <dbReference type="ChEBI" id="CHEBI:73183"/>
        <dbReference type="EC" id="2.4.2.17"/>
    </reaction>
</comment>
<evidence type="ECO:0000256" key="4">
    <source>
        <dbReference type="ARBA" id="ARBA00022605"/>
    </source>
</evidence>
<evidence type="ECO:0000313" key="11">
    <source>
        <dbReference type="EMBL" id="OSX74112.1"/>
    </source>
</evidence>
<feature type="domain" description="Histidine biosynthesis HisG C-terminal" evidence="10">
    <location>
        <begin position="341"/>
        <end position="420"/>
    </location>
</feature>
<dbReference type="OrthoDB" id="2574at2759"/>
<dbReference type="InterPro" id="IPR013820">
    <property type="entry name" value="ATP_PRibTrfase_cat"/>
</dbReference>
<gene>
    <name evidence="11" type="ORF">BU14_0307s0015</name>
</gene>
<dbReference type="PANTHER" id="PTHR21403">
    <property type="entry name" value="ATP PHOSPHORIBOSYLTRANSFERASE ATP-PRTASE"/>
    <property type="match status" value="1"/>
</dbReference>
<dbReference type="InterPro" id="IPR018198">
    <property type="entry name" value="ATP_PRibTrfase_CS"/>
</dbReference>
<proteinExistence type="predicted"/>
<dbReference type="GO" id="GO:0000105">
    <property type="term" value="P:L-histidine biosynthetic process"/>
    <property type="evidence" value="ECO:0007669"/>
    <property type="project" value="UniProtKB-UniPathway"/>
</dbReference>
<dbReference type="GO" id="GO:0005737">
    <property type="term" value="C:cytoplasm"/>
    <property type="evidence" value="ECO:0007669"/>
    <property type="project" value="InterPro"/>
</dbReference>
<dbReference type="Pfam" id="PF08029">
    <property type="entry name" value="HisG_C"/>
    <property type="match status" value="1"/>
</dbReference>
<name>A0A1X6NZT6_PORUM</name>
<dbReference type="Gene3D" id="3.30.70.120">
    <property type="match status" value="1"/>
</dbReference>
<dbReference type="InterPro" id="IPR013115">
    <property type="entry name" value="HisG_C"/>
</dbReference>
<evidence type="ECO:0000256" key="8">
    <source>
        <dbReference type="SAM" id="MobiDB-lite"/>
    </source>
</evidence>
<dbReference type="GO" id="GO:0000287">
    <property type="term" value="F:magnesium ion binding"/>
    <property type="evidence" value="ECO:0007669"/>
    <property type="project" value="InterPro"/>
</dbReference>
<comment type="pathway">
    <text evidence="2">Amino-acid biosynthesis; L-histidine biosynthesis; L-histidine from 5-phospho-alpha-D-ribose 1-diphosphate: step 1/9.</text>
</comment>
<evidence type="ECO:0000313" key="12">
    <source>
        <dbReference type="Proteomes" id="UP000218209"/>
    </source>
</evidence>
<keyword evidence="6" id="KW-0808">Transferase</keyword>
<evidence type="ECO:0000256" key="5">
    <source>
        <dbReference type="ARBA" id="ARBA00022676"/>
    </source>
</evidence>
<dbReference type="InterPro" id="IPR015867">
    <property type="entry name" value="N-reg_PII/ATP_PRibTrfase_C"/>
</dbReference>
<feature type="region of interest" description="Disordered" evidence="8">
    <location>
        <begin position="83"/>
        <end position="103"/>
    </location>
</feature>
<keyword evidence="7" id="KW-0368">Histidine biosynthesis</keyword>
<dbReference type="SUPFAM" id="SSF53850">
    <property type="entry name" value="Periplasmic binding protein-like II"/>
    <property type="match status" value="1"/>
</dbReference>
<dbReference type="SUPFAM" id="SSF54913">
    <property type="entry name" value="GlnB-like"/>
    <property type="match status" value="1"/>
</dbReference>
<feature type="region of interest" description="Disordered" evidence="8">
    <location>
        <begin position="26"/>
        <end position="70"/>
    </location>
</feature>
<reference evidence="11 12" key="1">
    <citation type="submission" date="2017-03" db="EMBL/GenBank/DDBJ databases">
        <title>WGS assembly of Porphyra umbilicalis.</title>
        <authorList>
            <person name="Brawley S.H."/>
            <person name="Blouin N.A."/>
            <person name="Ficko-Blean E."/>
            <person name="Wheeler G.L."/>
            <person name="Lohr M."/>
            <person name="Goodson H.V."/>
            <person name="Jenkins J.W."/>
            <person name="Blaby-Haas C.E."/>
            <person name="Helliwell K.E."/>
            <person name="Chan C."/>
            <person name="Marriage T."/>
            <person name="Bhattacharya D."/>
            <person name="Klein A.S."/>
            <person name="Badis Y."/>
            <person name="Brodie J."/>
            <person name="Cao Y."/>
            <person name="Collen J."/>
            <person name="Dittami S.M."/>
            <person name="Gachon C.M."/>
            <person name="Green B.R."/>
            <person name="Karpowicz S."/>
            <person name="Kim J.W."/>
            <person name="Kudahl U."/>
            <person name="Lin S."/>
            <person name="Michel G."/>
            <person name="Mittag M."/>
            <person name="Olson B.J."/>
            <person name="Pangilinan J."/>
            <person name="Peng Y."/>
            <person name="Qiu H."/>
            <person name="Shu S."/>
            <person name="Singer J.T."/>
            <person name="Smith A.G."/>
            <person name="Sprecher B.N."/>
            <person name="Wagner V."/>
            <person name="Wang W."/>
            <person name="Wang Z.-Y."/>
            <person name="Yan J."/>
            <person name="Yarish C."/>
            <person name="Zoeuner-Riek S."/>
            <person name="Zhuang Y."/>
            <person name="Zou Y."/>
            <person name="Lindquist E.A."/>
            <person name="Grimwood J."/>
            <person name="Barry K."/>
            <person name="Rokhsar D.S."/>
            <person name="Schmutz J."/>
            <person name="Stiller J.W."/>
            <person name="Grossman A.R."/>
            <person name="Prochnik S.E."/>
        </authorList>
    </citation>
    <scope>NUCLEOTIDE SEQUENCE [LARGE SCALE GENOMIC DNA]</scope>
    <source>
        <strain evidence="11">4086291</strain>
    </source>
</reference>
<dbReference type="NCBIfam" id="TIGR03455">
    <property type="entry name" value="HisG_C-term"/>
    <property type="match status" value="1"/>
</dbReference>
<dbReference type="AlphaFoldDB" id="A0A1X6NZT6"/>
<evidence type="ECO:0000256" key="6">
    <source>
        <dbReference type="ARBA" id="ARBA00022679"/>
    </source>
</evidence>
<protein>
    <recommendedName>
        <fullName evidence="3">ATP phosphoribosyltransferase</fullName>
        <ecNumber evidence="3">2.4.2.17</ecNumber>
    </recommendedName>
</protein>
<feature type="compositionally biased region" description="Low complexity" evidence="8">
    <location>
        <begin position="83"/>
        <end position="92"/>
    </location>
</feature>
<dbReference type="InterPro" id="IPR001348">
    <property type="entry name" value="ATP_PRibTrfase_HisG"/>
</dbReference>
<evidence type="ECO:0000256" key="7">
    <source>
        <dbReference type="ARBA" id="ARBA00023102"/>
    </source>
</evidence>
<evidence type="ECO:0000256" key="2">
    <source>
        <dbReference type="ARBA" id="ARBA00004667"/>
    </source>
</evidence>
<dbReference type="InterPro" id="IPR011322">
    <property type="entry name" value="N-reg_PII-like_a/b"/>
</dbReference>
<dbReference type="PANTHER" id="PTHR21403:SF8">
    <property type="entry name" value="ATP PHOSPHORIBOSYLTRANSFERASE"/>
    <property type="match status" value="1"/>
</dbReference>
<keyword evidence="5" id="KW-0328">Glycosyltransferase</keyword>
<sequence length="443" mass="46029">MAFITGVGALMAASTPLRPACVGRSSFAPSPLKAPARPARTQRPLMREAPVTPPAATADPPEPVVPTPAAAAAATAAASAGAAIPHSSAAPSGDPPLSGRTPRTNIRIAIPSKGGMSAATTSLLRDVGMDVQMLNPRQYVASLRNAPGVEVWLQRPPDIVRKVRDGDVDLGFVGYDLVSEHGGGDGQVVIAHEDLGYGGCRLSIGVPMAWAHVSSVAELAAVVNAPGAAALRVATKFPVRTREFFQAAGMVNYEVVKMDGALEASTQMGTADVIVDLVSSGVTLRENLLKEIDGGTLVTSAFQMVGNRASLAATGAPADALRSLCRELLERIDAHLMGKEQCNVIANIRGSSMNDVARRLGAQTDLCGMDGPTINSVVPPRGTETGMYAIGLVVPKDSVYRAIKQLRSVGGSGVCVLPVTYVFEQESKRWNALLQELGSGVVE</sequence>
<evidence type="ECO:0000256" key="3">
    <source>
        <dbReference type="ARBA" id="ARBA00011946"/>
    </source>
</evidence>
<dbReference type="UniPathway" id="UPA00031">
    <property type="reaction ID" value="UER00006"/>
</dbReference>
<keyword evidence="4" id="KW-0028">Amino-acid biosynthesis</keyword>
<accession>A0A1X6NZT6</accession>